<evidence type="ECO:0000313" key="2">
    <source>
        <dbReference type="Proteomes" id="UP000887013"/>
    </source>
</evidence>
<sequence>MTLFFQESNNRVIFTYITFYSLFSPDFIHWRCHLTSIGRNAEEKGSKSVPQLLGAGVKGWRPHRGTHFPPKMHTDEVEKRPLPQLRTFTSKSSRIGKGRARDTSTMYHFYISRIICKENVFLICAFWCAVVIRN</sequence>
<accession>A0A8X6NZ58</accession>
<comment type="caution">
    <text evidence="1">The sequence shown here is derived from an EMBL/GenBank/DDBJ whole genome shotgun (WGS) entry which is preliminary data.</text>
</comment>
<name>A0A8X6NZ58_NEPPI</name>
<dbReference type="AlphaFoldDB" id="A0A8X6NZ58"/>
<proteinExistence type="predicted"/>
<keyword evidence="2" id="KW-1185">Reference proteome</keyword>
<gene>
    <name evidence="1" type="ORF">NPIL_56421</name>
</gene>
<reference evidence="1" key="1">
    <citation type="submission" date="2020-08" db="EMBL/GenBank/DDBJ databases">
        <title>Multicomponent nature underlies the extraordinary mechanical properties of spider dragline silk.</title>
        <authorList>
            <person name="Kono N."/>
            <person name="Nakamura H."/>
            <person name="Mori M."/>
            <person name="Yoshida Y."/>
            <person name="Ohtoshi R."/>
            <person name="Malay A.D."/>
            <person name="Moran D.A.P."/>
            <person name="Tomita M."/>
            <person name="Numata K."/>
            <person name="Arakawa K."/>
        </authorList>
    </citation>
    <scope>NUCLEOTIDE SEQUENCE</scope>
</reference>
<dbReference type="EMBL" id="BMAW01109703">
    <property type="protein sequence ID" value="GFT39767.1"/>
    <property type="molecule type" value="Genomic_DNA"/>
</dbReference>
<dbReference type="Proteomes" id="UP000887013">
    <property type="component" value="Unassembled WGS sequence"/>
</dbReference>
<organism evidence="1 2">
    <name type="scientific">Nephila pilipes</name>
    <name type="common">Giant wood spider</name>
    <name type="synonym">Nephila maculata</name>
    <dbReference type="NCBI Taxonomy" id="299642"/>
    <lineage>
        <taxon>Eukaryota</taxon>
        <taxon>Metazoa</taxon>
        <taxon>Ecdysozoa</taxon>
        <taxon>Arthropoda</taxon>
        <taxon>Chelicerata</taxon>
        <taxon>Arachnida</taxon>
        <taxon>Araneae</taxon>
        <taxon>Araneomorphae</taxon>
        <taxon>Entelegynae</taxon>
        <taxon>Araneoidea</taxon>
        <taxon>Nephilidae</taxon>
        <taxon>Nephila</taxon>
    </lineage>
</organism>
<protein>
    <submittedName>
        <fullName evidence="1">Uncharacterized protein</fullName>
    </submittedName>
</protein>
<evidence type="ECO:0000313" key="1">
    <source>
        <dbReference type="EMBL" id="GFT39767.1"/>
    </source>
</evidence>